<sequence>VALKQSGLLTQQFIDDIAICTEYGINPQFQVQNQEQQKEDVVIIAEQIMQGCFSDKASERSNIERVRLCFMAESAMSNLGSQSIFNFIKRRFMDLNKNLKESQLTYDYCSELVTYYTQPNIKAKTLFNVSMLIDNNEKYKEELVEIFALFTKLDLSMQSKTAMRFKIHEFMIQGPMILIFCQAERFKMCEALQAAHYAAQQISKINQTISHFANIHFPLQTVISQDQIQNLKFYIKNESKKLVGQLYQQYNKDADPSLMKKGILNYKHSFHILYLIQTEPERFQQFIAKIYMNFIITKAQSLLPNNLKEPFYNYLNFSFLSLLKTVHFSYEQKNEDNFDEINLLHQIFTYNNEDSTLQYTSCQLAQAIFINSNFSLDQLETFGVKHIEKYSNICPDICKLSPEIAKFWILASFIAQQNVIILDSLVWLLQHHQCLISLSKCKQIFKATLKYWIQTSQQNQLLTKIKEIASEFEQCAENISILPPQMEYVNEKSLFAILALQLITNISTMTDDIRLYCKIMSSFIGDQFITSYQSNNPSVENEISGIIISNKIQKQDQKPIIENLQKSVVQPMKLLFKIVGIDYQSEIVPKSLISEQIYQLYSFFSLLMSPLQEYKLQELSKQKDLQNMMEQKQEAQQLSPLVFGLVYYDLSINVNLLLDYVSYLYGKSVESIPILLTKQPNIEQAQDYIQIISINPNLEGINQLKKIEKIASQKITTHPYTHLYPIIITTQSYCLNAPNCTFFTEDQEIIYQTQEIMQFYTYLNLICKNQVFNYIYLQASQSVQESFKHSLQVTLATITKQTLKEFQDFSNINEVTNLQSARGLFICLLQQSIQISKRLYIQNDEYILPTIRRVFDKCFNKLRKQKLDVQKADFMSIAIADMAFILFEKKYDHIGFNQLQFTKTQQSLNKFLFTGQLSILFQTQKITTIQSQNYVQKVKEEELKKFDIDYDENEFSILQPTETSQTQNVIRSQLQKCLIRFIDKGGKPSRTATQLIKTKLQSAVSKADELQILDQMFVWLTGSGLKIQSVEDFDHQQLVTSIYEIIQPREDISTEASPIKYVLPQKITTFEEFLRTFEEAMKEILVYDDQIYRHRQVFNSSFYLKSFGKLHPRQSENTIPSNLQFLFKMLSQKPNYQNLLKNVSPNEQMYNAFKVNSGQKYITQNQYFLKTKQSFVMSASVFAQVFGEMFQFIKVKNSLEKGIELSRQRVVISFQKPLSQPRILEDGSIDFGTANAKDQQFYLQIRGFELVNACFDLKLGSICDVCYTGQNGFAQQIDLFAFVVTINEDENIVIPRGYVPIPVKAGGFIRSYVLIPNKSERKDEDWTGCFFGISGI</sequence>
<protein>
    <submittedName>
        <fullName evidence="1">Uncharacterized protein</fullName>
    </submittedName>
</protein>
<organism evidence="1">
    <name type="scientific">Trepomonas sp. PC1</name>
    <dbReference type="NCBI Taxonomy" id="1076344"/>
    <lineage>
        <taxon>Eukaryota</taxon>
        <taxon>Metamonada</taxon>
        <taxon>Diplomonadida</taxon>
        <taxon>Hexamitidae</taxon>
        <taxon>Hexamitinae</taxon>
        <taxon>Trepomonas</taxon>
    </lineage>
</organism>
<reference evidence="1" key="1">
    <citation type="submission" date="2015-07" db="EMBL/GenBank/DDBJ databases">
        <title>Adaptation to a free-living lifestyle via gene acquisitions in the diplomonad Trepomonas sp. PC1.</title>
        <authorList>
            <person name="Xu F."/>
            <person name="Jerlstrom-Hultqvist J."/>
            <person name="Kolisko M."/>
            <person name="Simpson A.G.B."/>
            <person name="Roger A.J."/>
            <person name="Svard S.G."/>
            <person name="Andersson J.O."/>
        </authorList>
    </citation>
    <scope>NUCLEOTIDE SEQUENCE</scope>
    <source>
        <strain evidence="1">PC1</strain>
    </source>
</reference>
<dbReference type="EMBL" id="GDID01000451">
    <property type="protein sequence ID" value="JAP96155.1"/>
    <property type="molecule type" value="Transcribed_RNA"/>
</dbReference>
<name>A0A146KKQ2_9EUKA</name>
<gene>
    <name evidence="1" type="ORF">TPC1_10603</name>
</gene>
<proteinExistence type="predicted"/>
<accession>A0A146KKQ2</accession>
<feature type="non-terminal residue" evidence="1">
    <location>
        <position position="1"/>
    </location>
</feature>
<evidence type="ECO:0000313" key="1">
    <source>
        <dbReference type="EMBL" id="JAP96155.1"/>
    </source>
</evidence>